<dbReference type="EMBL" id="KL367509">
    <property type="protein sequence ID" value="KFD68016.1"/>
    <property type="molecule type" value="Genomic_DNA"/>
</dbReference>
<dbReference type="SUPFAM" id="SSF53098">
    <property type="entry name" value="Ribonuclease H-like"/>
    <property type="match status" value="1"/>
</dbReference>
<evidence type="ECO:0000256" key="1">
    <source>
        <dbReference type="SAM" id="MobiDB-lite"/>
    </source>
</evidence>
<feature type="region of interest" description="Disordered" evidence="1">
    <location>
        <begin position="470"/>
        <end position="499"/>
    </location>
</feature>
<dbReference type="InterPro" id="IPR050951">
    <property type="entry name" value="Retrovirus_Pol_polyprotein"/>
</dbReference>
<sequence length="576" mass="65222">MFKVVVDAHSKRPEVVHMQRITAQQTVETFKTIFARFGYPEVLVLNDGKQFSASEFTVFCAENGIPQLTTAPYHPQSNGQVERFVDMLKRAVSHHTASEHPANTLRVVFEEASKNHVRLDVSEGNRSAGGSKEADGKTSKECDDRHFKIGGKVRVSDYTGERNPWREGIIVGQREQVTWFVRIREMTWKRSTSQLRRIGGEPGNGEAAQDCFIASLPDEETAISLLHHIYKTFQSNGYPPNMVHSIIQQTLTIPRKPKRETTTGPRILLPYYRGLSEKIQRLGRTLNFSYSRTRGPNLRSLLRSDKVRVSPEEHAGAVYEVRCSCSATYIGETGFSVTHRFSQYMRRLRRYSRAKEDLENGCPTTTTPHGRLSSVPPNVAMERALAASAVAEHAAHCSDSLQTRVICRVTLVPRIKEALYIQHNECITRDTGIGTCDIWTGVINTLLINLFAFKKFFSYFTDTFTAFTDPPHRSKKNNGQGQQVLQERTRTPTPNTSQKLPDCLFKNTLYTTQLLTLNFHYSPASDISHTGPIFVIVENGACWLRKLRRGSFLYLPLKTSGHLLTQVHTEHNADHR</sequence>
<feature type="compositionally biased region" description="Basic and acidic residues" evidence="1">
    <location>
        <begin position="132"/>
        <end position="143"/>
    </location>
</feature>
<dbReference type="GO" id="GO:0003676">
    <property type="term" value="F:nucleic acid binding"/>
    <property type="evidence" value="ECO:0007669"/>
    <property type="project" value="InterPro"/>
</dbReference>
<feature type="compositionally biased region" description="Polar residues" evidence="1">
    <location>
        <begin position="477"/>
        <end position="499"/>
    </location>
</feature>
<protein>
    <recommendedName>
        <fullName evidence="2">Integrase catalytic domain-containing protein</fullName>
    </recommendedName>
</protein>
<proteinExistence type="predicted"/>
<dbReference type="Pfam" id="PF00665">
    <property type="entry name" value="rve"/>
    <property type="match status" value="1"/>
</dbReference>
<dbReference type="AlphaFoldDB" id="A0A085NEX0"/>
<dbReference type="Gene3D" id="3.30.420.10">
    <property type="entry name" value="Ribonuclease H-like superfamily/Ribonuclease H"/>
    <property type="match status" value="1"/>
</dbReference>
<name>A0A085NEX0_9BILA</name>
<feature type="region of interest" description="Disordered" evidence="1">
    <location>
        <begin position="120"/>
        <end position="143"/>
    </location>
</feature>
<dbReference type="Proteomes" id="UP000030758">
    <property type="component" value="Unassembled WGS sequence"/>
</dbReference>
<dbReference type="InterPro" id="IPR036397">
    <property type="entry name" value="RNaseH_sf"/>
</dbReference>
<feature type="domain" description="Integrase catalytic" evidence="2">
    <location>
        <begin position="1"/>
        <end position="147"/>
    </location>
</feature>
<dbReference type="PANTHER" id="PTHR37984">
    <property type="entry name" value="PROTEIN CBG26694"/>
    <property type="match status" value="1"/>
</dbReference>
<reference evidence="3" key="1">
    <citation type="journal article" date="2014" name="Nat. Genet.">
        <title>Genome and transcriptome of the porcine whipworm Trichuris suis.</title>
        <authorList>
            <person name="Jex A.R."/>
            <person name="Nejsum P."/>
            <person name="Schwarz E.M."/>
            <person name="Hu L."/>
            <person name="Young N.D."/>
            <person name="Hall R.S."/>
            <person name="Korhonen P.K."/>
            <person name="Liao S."/>
            <person name="Thamsborg S."/>
            <person name="Xia J."/>
            <person name="Xu P."/>
            <person name="Wang S."/>
            <person name="Scheerlinck J.P."/>
            <person name="Hofmann A."/>
            <person name="Sternberg P.W."/>
            <person name="Wang J."/>
            <person name="Gasser R.B."/>
        </authorList>
    </citation>
    <scope>NUCLEOTIDE SEQUENCE [LARGE SCALE GENOMIC DNA]</scope>
    <source>
        <strain evidence="3">DCEP-RM93F</strain>
    </source>
</reference>
<dbReference type="PANTHER" id="PTHR37984:SF5">
    <property type="entry name" value="PROTEIN NYNRIN-LIKE"/>
    <property type="match status" value="1"/>
</dbReference>
<organism evidence="3">
    <name type="scientific">Trichuris suis</name>
    <name type="common">pig whipworm</name>
    <dbReference type="NCBI Taxonomy" id="68888"/>
    <lineage>
        <taxon>Eukaryota</taxon>
        <taxon>Metazoa</taxon>
        <taxon>Ecdysozoa</taxon>
        <taxon>Nematoda</taxon>
        <taxon>Enoplea</taxon>
        <taxon>Dorylaimia</taxon>
        <taxon>Trichinellida</taxon>
        <taxon>Trichuridae</taxon>
        <taxon>Trichuris</taxon>
    </lineage>
</organism>
<dbReference type="InterPro" id="IPR001584">
    <property type="entry name" value="Integrase_cat-core"/>
</dbReference>
<evidence type="ECO:0000259" key="2">
    <source>
        <dbReference type="PROSITE" id="PS50994"/>
    </source>
</evidence>
<gene>
    <name evidence="3" type="ORF">M514_19893</name>
</gene>
<dbReference type="GO" id="GO:0015074">
    <property type="term" value="P:DNA integration"/>
    <property type="evidence" value="ECO:0007669"/>
    <property type="project" value="InterPro"/>
</dbReference>
<accession>A0A085NEX0</accession>
<dbReference type="PROSITE" id="PS50994">
    <property type="entry name" value="INTEGRASE"/>
    <property type="match status" value="1"/>
</dbReference>
<dbReference type="InterPro" id="IPR012337">
    <property type="entry name" value="RNaseH-like_sf"/>
</dbReference>
<evidence type="ECO:0000313" key="3">
    <source>
        <dbReference type="EMBL" id="KFD68016.1"/>
    </source>
</evidence>